<dbReference type="Gene3D" id="3.30.2010.10">
    <property type="entry name" value="Metalloproteases ('zincins'), catalytic domain"/>
    <property type="match status" value="1"/>
</dbReference>
<dbReference type="EMBL" id="JBHMQU010000069">
    <property type="protein sequence ID" value="MFC0813057.1"/>
    <property type="molecule type" value="Genomic_DNA"/>
</dbReference>
<organism evidence="2 3">
    <name type="scientific">Paracoccus panacisoli</name>
    <dbReference type="NCBI Taxonomy" id="1510163"/>
    <lineage>
        <taxon>Bacteria</taxon>
        <taxon>Pseudomonadati</taxon>
        <taxon>Pseudomonadota</taxon>
        <taxon>Alphaproteobacteria</taxon>
        <taxon>Rhodobacterales</taxon>
        <taxon>Paracoccaceae</taxon>
        <taxon>Paracoccus</taxon>
    </lineage>
</organism>
<evidence type="ECO:0000313" key="2">
    <source>
        <dbReference type="EMBL" id="MFC0813057.1"/>
    </source>
</evidence>
<evidence type="ECO:0000313" key="3">
    <source>
        <dbReference type="Proteomes" id="UP001589920"/>
    </source>
</evidence>
<dbReference type="PANTHER" id="PTHR30399:SF1">
    <property type="entry name" value="UTP PYROPHOSPHATASE"/>
    <property type="match status" value="1"/>
</dbReference>
<protein>
    <submittedName>
        <fullName evidence="2">M48 family metallopeptidase</fullName>
    </submittedName>
</protein>
<feature type="domain" description="YgjP-like metallopeptidase" evidence="1">
    <location>
        <begin position="10"/>
        <end position="111"/>
    </location>
</feature>
<proteinExistence type="predicted"/>
<keyword evidence="3" id="KW-1185">Reference proteome</keyword>
<dbReference type="Proteomes" id="UP001589920">
    <property type="component" value="Unassembled WGS sequence"/>
</dbReference>
<evidence type="ECO:0000259" key="1">
    <source>
        <dbReference type="Pfam" id="PF01863"/>
    </source>
</evidence>
<dbReference type="PANTHER" id="PTHR30399">
    <property type="entry name" value="UNCHARACTERIZED PROTEIN YGJP"/>
    <property type="match status" value="1"/>
</dbReference>
<dbReference type="InterPro" id="IPR002725">
    <property type="entry name" value="YgjP-like_metallopeptidase"/>
</dbReference>
<comment type="caution">
    <text evidence="2">The sequence shown here is derived from an EMBL/GenBank/DDBJ whole genome shotgun (WGS) entry which is preliminary data.</text>
</comment>
<accession>A0ABV6T709</accession>
<dbReference type="Pfam" id="PF01863">
    <property type="entry name" value="YgjP-like"/>
    <property type="match status" value="1"/>
</dbReference>
<dbReference type="CDD" id="cd07344">
    <property type="entry name" value="M48_yhfN_like"/>
    <property type="match status" value="1"/>
</dbReference>
<gene>
    <name evidence="2" type="ORF">ACFHYO_13180</name>
</gene>
<name>A0ABV6T709_9RHOB</name>
<dbReference type="RefSeq" id="WP_394320974.1">
    <property type="nucleotide sequence ID" value="NZ_JBHMQU010000069.1"/>
</dbReference>
<sequence>AARPAGPAAAGFLRALAQARLAAASDRHAAALGRGFRALVLRDTRSRWGSCTADGRLMYSWRLAMAPPEVLDYVAAHEVAHLAHMDHSPRFWAAVRGLCPEYETHRRWLRHNGAGLHRWQFRAGPAAGD</sequence>
<feature type="non-terminal residue" evidence="2">
    <location>
        <position position="1"/>
    </location>
</feature>
<dbReference type="InterPro" id="IPR053136">
    <property type="entry name" value="UTP_pyrophosphatase-like"/>
</dbReference>
<reference evidence="2 3" key="1">
    <citation type="submission" date="2024-09" db="EMBL/GenBank/DDBJ databases">
        <authorList>
            <person name="Sun Q."/>
            <person name="Mori K."/>
        </authorList>
    </citation>
    <scope>NUCLEOTIDE SEQUENCE [LARGE SCALE GENOMIC DNA]</scope>
    <source>
        <strain evidence="2 3">KCTC 42086</strain>
    </source>
</reference>